<dbReference type="EMBL" id="CP049332">
    <property type="protein sequence ID" value="QIH43457.1"/>
    <property type="molecule type" value="Genomic_DNA"/>
</dbReference>
<keyword evidence="3" id="KW-1185">Reference proteome</keyword>
<name>A0A6G7CMU6_9VIBR</name>
<evidence type="ECO:0000313" key="2">
    <source>
        <dbReference type="EMBL" id="QIH43457.1"/>
    </source>
</evidence>
<dbReference type="RefSeq" id="WP_165312991.1">
    <property type="nucleotide sequence ID" value="NZ_CP049332.1"/>
</dbReference>
<evidence type="ECO:0000313" key="3">
    <source>
        <dbReference type="Proteomes" id="UP000503003"/>
    </source>
</evidence>
<dbReference type="AlphaFoldDB" id="A0A6G7CMU6"/>
<evidence type="ECO:0000256" key="1">
    <source>
        <dbReference type="SAM" id="MobiDB-lite"/>
    </source>
</evidence>
<protein>
    <submittedName>
        <fullName evidence="2">Uncharacterized protein</fullName>
    </submittedName>
</protein>
<dbReference type="KEGG" id="vzi:G5S32_15785"/>
<reference evidence="2 3" key="1">
    <citation type="submission" date="2020-02" db="EMBL/GenBank/DDBJ databases">
        <title>A complete genome of a marine bacterium Vibrio sp. ZWAL4003 isolated from the mangrove sediment with the ability to degrade polysaccharides.</title>
        <authorList>
            <person name="Wu J."/>
            <person name="Qu W."/>
            <person name="Zeng R."/>
        </authorList>
    </citation>
    <scope>NUCLEOTIDE SEQUENCE [LARGE SCALE GENOMIC DNA]</scope>
    <source>
        <strain evidence="2 3">ZWAL4003</strain>
    </source>
</reference>
<accession>A0A6G7CMU6</accession>
<proteinExistence type="predicted"/>
<dbReference type="Proteomes" id="UP000503003">
    <property type="component" value="Chromosome 2"/>
</dbReference>
<gene>
    <name evidence="2" type="ORF">G5S32_15785</name>
</gene>
<sequence length="197" mass="19559">MSLEFPLGAPRYRGNGDTIYPRKFEGALVAGVAVSVGNYDGSQPIVTTYNGSAFGGFSVHDLDSARKVTGVIKTGDGICLRMKEGAALTVGGAFAVDNVTGEVVEAGADGSTTIMGDVAAIDVFGIDADGSSIENCVLVNAYGGAAPAGSGGSTGIPEAPIDGTPYSRQDGGWVAATAAAPVPPTEDTPAAKSGAKK</sequence>
<feature type="region of interest" description="Disordered" evidence="1">
    <location>
        <begin position="149"/>
        <end position="197"/>
    </location>
</feature>
<organism evidence="2 3">
    <name type="scientific">Vibrio ziniensis</name>
    <dbReference type="NCBI Taxonomy" id="2711221"/>
    <lineage>
        <taxon>Bacteria</taxon>
        <taxon>Pseudomonadati</taxon>
        <taxon>Pseudomonadota</taxon>
        <taxon>Gammaproteobacteria</taxon>
        <taxon>Vibrionales</taxon>
        <taxon>Vibrionaceae</taxon>
        <taxon>Vibrio</taxon>
    </lineage>
</organism>
<dbReference type="Gene3D" id="6.20.230.10">
    <property type="match status" value="1"/>
</dbReference>